<dbReference type="GeneTree" id="ENSGT00390000008187"/>
<dbReference type="GO" id="GO:0005634">
    <property type="term" value="C:nucleus"/>
    <property type="evidence" value="ECO:0007669"/>
    <property type="project" value="TreeGrafter"/>
</dbReference>
<dbReference type="AlphaFoldDB" id="K7FJE7"/>
<reference evidence="2" key="3">
    <citation type="submission" date="2025-08" db="UniProtKB">
        <authorList>
            <consortium name="Ensembl"/>
        </authorList>
    </citation>
    <scope>IDENTIFICATION</scope>
</reference>
<dbReference type="Ensembl" id="ENSPSIT00000008200.1">
    <property type="protein sequence ID" value="ENSPSIP00000008157.1"/>
    <property type="gene ID" value="ENSPSIG00000007432.1"/>
</dbReference>
<feature type="compositionally biased region" description="Basic and acidic residues" evidence="1">
    <location>
        <begin position="22"/>
        <end position="37"/>
    </location>
</feature>
<organism evidence="2 3">
    <name type="scientific">Pelodiscus sinensis</name>
    <name type="common">Chinese softshell turtle</name>
    <name type="synonym">Trionyx sinensis</name>
    <dbReference type="NCBI Taxonomy" id="13735"/>
    <lineage>
        <taxon>Eukaryota</taxon>
        <taxon>Metazoa</taxon>
        <taxon>Chordata</taxon>
        <taxon>Craniata</taxon>
        <taxon>Vertebrata</taxon>
        <taxon>Euteleostomi</taxon>
        <taxon>Archelosauria</taxon>
        <taxon>Testudinata</taxon>
        <taxon>Testudines</taxon>
        <taxon>Cryptodira</taxon>
        <taxon>Trionychia</taxon>
        <taxon>Trionychidae</taxon>
        <taxon>Pelodiscus</taxon>
    </lineage>
</organism>
<dbReference type="EMBL" id="AGCU01113120">
    <property type="status" value="NOT_ANNOTATED_CDS"/>
    <property type="molecule type" value="Genomic_DNA"/>
</dbReference>
<dbReference type="EMBL" id="AGCU01113116">
    <property type="status" value="NOT_ANNOTATED_CDS"/>
    <property type="molecule type" value="Genomic_DNA"/>
</dbReference>
<sequence length="120" mass="12761">MVQPKGCSDEEDNGNEADGSFLDDRDSDGPASKDETYRPSSGPTGSKLGLSAGEASSLRDYAATTMNEFLGMFGYNDQNMRDELTRKISFDKLNAATSEASAAAASLPGEDAMSKRARFS</sequence>
<dbReference type="EMBL" id="AGCU01113118">
    <property type="status" value="NOT_ANNOTATED_CDS"/>
    <property type="molecule type" value="Genomic_DNA"/>
</dbReference>
<dbReference type="EMBL" id="AGCU01113117">
    <property type="status" value="NOT_ANNOTATED_CDS"/>
    <property type="molecule type" value="Genomic_DNA"/>
</dbReference>
<dbReference type="GO" id="GO:0045944">
    <property type="term" value="P:positive regulation of transcription by RNA polymerase II"/>
    <property type="evidence" value="ECO:0007669"/>
    <property type="project" value="TreeGrafter"/>
</dbReference>
<evidence type="ECO:0000313" key="2">
    <source>
        <dbReference type="Ensembl" id="ENSPSIP00000008157.1"/>
    </source>
</evidence>
<dbReference type="InterPro" id="IPR040373">
    <property type="entry name" value="CASZ1"/>
</dbReference>
<accession>K7FJE7</accession>
<gene>
    <name evidence="2" type="primary">CASZ1</name>
</gene>
<dbReference type="GO" id="GO:0000981">
    <property type="term" value="F:DNA-binding transcription factor activity, RNA polymerase II-specific"/>
    <property type="evidence" value="ECO:0007669"/>
    <property type="project" value="TreeGrafter"/>
</dbReference>
<protein>
    <submittedName>
        <fullName evidence="2">Castor zinc finger 1</fullName>
    </submittedName>
</protein>
<reference evidence="2" key="4">
    <citation type="submission" date="2025-09" db="UniProtKB">
        <authorList>
            <consortium name="Ensembl"/>
        </authorList>
    </citation>
    <scope>IDENTIFICATION</scope>
</reference>
<feature type="region of interest" description="Disordered" evidence="1">
    <location>
        <begin position="99"/>
        <end position="120"/>
    </location>
</feature>
<evidence type="ECO:0000313" key="3">
    <source>
        <dbReference type="Proteomes" id="UP000007267"/>
    </source>
</evidence>
<dbReference type="PANTHER" id="PTHR12451">
    <property type="entry name" value="TRANSCRIPTION FACTOR CASTOR PROTEIN MING -RELATED"/>
    <property type="match status" value="1"/>
</dbReference>
<reference evidence="3" key="1">
    <citation type="submission" date="2011-10" db="EMBL/GenBank/DDBJ databases">
        <authorList>
            <consortium name="Soft-shell Turtle Genome Consortium"/>
        </authorList>
    </citation>
    <scope>NUCLEOTIDE SEQUENCE [LARGE SCALE GENOMIC DNA]</scope>
    <source>
        <strain evidence="3">Daiwa-1</strain>
    </source>
</reference>
<dbReference type="PANTHER" id="PTHR12451:SF0">
    <property type="entry name" value="ZINC FINGER PROTEIN CASTOR HOMOLOG 1"/>
    <property type="match status" value="1"/>
</dbReference>
<evidence type="ECO:0000256" key="1">
    <source>
        <dbReference type="SAM" id="MobiDB-lite"/>
    </source>
</evidence>
<name>K7FJE7_PELSI</name>
<feature type="region of interest" description="Disordered" evidence="1">
    <location>
        <begin position="1"/>
        <end position="55"/>
    </location>
</feature>
<dbReference type="GO" id="GO:0045664">
    <property type="term" value="P:regulation of neuron differentiation"/>
    <property type="evidence" value="ECO:0007669"/>
    <property type="project" value="TreeGrafter"/>
</dbReference>
<dbReference type="EMBL" id="AGCU01113119">
    <property type="status" value="NOT_ANNOTATED_CDS"/>
    <property type="molecule type" value="Genomic_DNA"/>
</dbReference>
<dbReference type="HOGENOM" id="CLU_2055113_0_0_1"/>
<dbReference type="Proteomes" id="UP000007267">
    <property type="component" value="Unassembled WGS sequence"/>
</dbReference>
<keyword evidence="3" id="KW-1185">Reference proteome</keyword>
<reference evidence="3" key="2">
    <citation type="journal article" date="2013" name="Nat. Genet.">
        <title>The draft genomes of soft-shell turtle and green sea turtle yield insights into the development and evolution of the turtle-specific body plan.</title>
        <authorList>
            <person name="Wang Z."/>
            <person name="Pascual-Anaya J."/>
            <person name="Zadissa A."/>
            <person name="Li W."/>
            <person name="Niimura Y."/>
            <person name="Huang Z."/>
            <person name="Li C."/>
            <person name="White S."/>
            <person name="Xiong Z."/>
            <person name="Fang D."/>
            <person name="Wang B."/>
            <person name="Ming Y."/>
            <person name="Chen Y."/>
            <person name="Zheng Y."/>
            <person name="Kuraku S."/>
            <person name="Pignatelli M."/>
            <person name="Herrero J."/>
            <person name="Beal K."/>
            <person name="Nozawa M."/>
            <person name="Li Q."/>
            <person name="Wang J."/>
            <person name="Zhang H."/>
            <person name="Yu L."/>
            <person name="Shigenobu S."/>
            <person name="Wang J."/>
            <person name="Liu J."/>
            <person name="Flicek P."/>
            <person name="Searle S."/>
            <person name="Wang J."/>
            <person name="Kuratani S."/>
            <person name="Yin Y."/>
            <person name="Aken B."/>
            <person name="Zhang G."/>
            <person name="Irie N."/>
        </authorList>
    </citation>
    <scope>NUCLEOTIDE SEQUENCE [LARGE SCALE GENOMIC DNA]</scope>
    <source>
        <strain evidence="3">Daiwa-1</strain>
    </source>
</reference>
<dbReference type="GO" id="GO:0000977">
    <property type="term" value="F:RNA polymerase II transcription regulatory region sequence-specific DNA binding"/>
    <property type="evidence" value="ECO:0007669"/>
    <property type="project" value="TreeGrafter"/>
</dbReference>
<proteinExistence type="predicted"/>